<sequence length="70" mass="7696">MLDTATALVCHLHNDFAPHSFEFLMCRPDGSRWFNGGLIYSGPGQPLDSIAPALTVSLDFEPGHSWSVYT</sequence>
<accession>A0A375CQF3</accession>
<protein>
    <submittedName>
        <fullName evidence="1">Uncharacterized protein</fullName>
    </submittedName>
</protein>
<gene>
    <name evidence="1" type="ORF">CBM2589_U10155</name>
</gene>
<evidence type="ECO:0000313" key="2">
    <source>
        <dbReference type="Proteomes" id="UP000256297"/>
    </source>
</evidence>
<dbReference type="RefSeq" id="WP_116342956.1">
    <property type="nucleotide sequence ID" value="NZ_OFSP01000078.1"/>
</dbReference>
<dbReference type="InterPro" id="IPR025185">
    <property type="entry name" value="DUF4120"/>
</dbReference>
<dbReference type="EMBL" id="OFSP01000078">
    <property type="protein sequence ID" value="SOY77649.1"/>
    <property type="molecule type" value="Genomic_DNA"/>
</dbReference>
<evidence type="ECO:0000313" key="1">
    <source>
        <dbReference type="EMBL" id="SOY77649.1"/>
    </source>
</evidence>
<comment type="caution">
    <text evidence="1">The sequence shown here is derived from an EMBL/GenBank/DDBJ whole genome shotgun (WGS) entry which is preliminary data.</text>
</comment>
<dbReference type="AlphaFoldDB" id="A0A375CQF3"/>
<organism evidence="1 2">
    <name type="scientific">Cupriavidus taiwanensis</name>
    <dbReference type="NCBI Taxonomy" id="164546"/>
    <lineage>
        <taxon>Bacteria</taxon>
        <taxon>Pseudomonadati</taxon>
        <taxon>Pseudomonadota</taxon>
        <taxon>Betaproteobacteria</taxon>
        <taxon>Burkholderiales</taxon>
        <taxon>Burkholderiaceae</taxon>
        <taxon>Cupriavidus</taxon>
    </lineage>
</organism>
<proteinExistence type="predicted"/>
<dbReference type="Proteomes" id="UP000256297">
    <property type="component" value="Unassembled WGS sequence"/>
</dbReference>
<reference evidence="2" key="1">
    <citation type="submission" date="2018-01" db="EMBL/GenBank/DDBJ databases">
        <authorList>
            <person name="Gaut B.S."/>
            <person name="Morton B.R."/>
            <person name="Clegg M.T."/>
            <person name="Duvall M.R."/>
        </authorList>
    </citation>
    <scope>NUCLEOTIDE SEQUENCE [LARGE SCALE GENOMIC DNA]</scope>
</reference>
<dbReference type="Pfam" id="PF13496">
    <property type="entry name" value="DUF4120"/>
    <property type="match status" value="1"/>
</dbReference>
<name>A0A375CQF3_9BURK</name>